<keyword evidence="2" id="KW-0548">Nucleotidyltransferase</keyword>
<protein>
    <submittedName>
        <fullName evidence="2">RNA-directed DNA polymerase</fullName>
    </submittedName>
</protein>
<gene>
    <name evidence="2" type="ORF">SAMN03097708_03205</name>
</gene>
<organism evidence="2 3">
    <name type="scientific">Thiohalomonas denitrificans</name>
    <dbReference type="NCBI Taxonomy" id="415747"/>
    <lineage>
        <taxon>Bacteria</taxon>
        <taxon>Pseudomonadati</taxon>
        <taxon>Pseudomonadota</taxon>
        <taxon>Gammaproteobacteria</taxon>
        <taxon>Thiohalomonadales</taxon>
        <taxon>Thiohalomonadaceae</taxon>
        <taxon>Thiohalomonas</taxon>
    </lineage>
</organism>
<keyword evidence="2" id="KW-0808">Transferase</keyword>
<feature type="region of interest" description="Disordered" evidence="1">
    <location>
        <begin position="1"/>
        <end position="22"/>
    </location>
</feature>
<proteinExistence type="predicted"/>
<name>A0A1G5R1U4_9GAMM</name>
<evidence type="ECO:0000256" key="1">
    <source>
        <dbReference type="SAM" id="MobiDB-lite"/>
    </source>
</evidence>
<dbReference type="EMBL" id="FMWD01000017">
    <property type="protein sequence ID" value="SCZ67828.1"/>
    <property type="molecule type" value="Genomic_DNA"/>
</dbReference>
<dbReference type="AlphaFoldDB" id="A0A1G5R1U4"/>
<keyword evidence="2" id="KW-0695">RNA-directed DNA polymerase</keyword>
<sequence>MSHSSPSPNPTGGDVSRRGFMQPALHEELMARVLDSANVRRAWKRVKANKGTPGIDGMPIEDFPAFARVHWPHIR</sequence>
<reference evidence="2 3" key="1">
    <citation type="submission" date="2016-10" db="EMBL/GenBank/DDBJ databases">
        <authorList>
            <person name="de Groot N.N."/>
        </authorList>
    </citation>
    <scope>NUCLEOTIDE SEQUENCE [LARGE SCALE GENOMIC DNA]</scope>
    <source>
        <strain evidence="2 3">HLD2</strain>
    </source>
</reference>
<feature type="non-terminal residue" evidence="2">
    <location>
        <position position="75"/>
    </location>
</feature>
<evidence type="ECO:0000313" key="3">
    <source>
        <dbReference type="Proteomes" id="UP000199648"/>
    </source>
</evidence>
<dbReference type="Proteomes" id="UP000199648">
    <property type="component" value="Unassembled WGS sequence"/>
</dbReference>
<accession>A0A1G5R1U4</accession>
<keyword evidence="3" id="KW-1185">Reference proteome</keyword>
<evidence type="ECO:0000313" key="2">
    <source>
        <dbReference type="EMBL" id="SCZ67828.1"/>
    </source>
</evidence>
<dbReference type="GO" id="GO:0003964">
    <property type="term" value="F:RNA-directed DNA polymerase activity"/>
    <property type="evidence" value="ECO:0007669"/>
    <property type="project" value="UniProtKB-KW"/>
</dbReference>